<protein>
    <submittedName>
        <fullName evidence="2">Uncharacterized protein</fullName>
    </submittedName>
</protein>
<feature type="compositionally biased region" description="Polar residues" evidence="1">
    <location>
        <begin position="30"/>
        <end position="44"/>
    </location>
</feature>
<feature type="region of interest" description="Disordered" evidence="1">
    <location>
        <begin position="12"/>
        <end position="75"/>
    </location>
</feature>
<feature type="region of interest" description="Disordered" evidence="1">
    <location>
        <begin position="100"/>
        <end position="121"/>
    </location>
</feature>
<organism evidence="2">
    <name type="scientific">Craspedostauros australis</name>
    <dbReference type="NCBI Taxonomy" id="1486917"/>
    <lineage>
        <taxon>Eukaryota</taxon>
        <taxon>Sar</taxon>
        <taxon>Stramenopiles</taxon>
        <taxon>Ochrophyta</taxon>
        <taxon>Bacillariophyta</taxon>
        <taxon>Bacillariophyceae</taxon>
        <taxon>Bacillariophycidae</taxon>
        <taxon>Naviculales</taxon>
        <taxon>Naviculaceae</taxon>
        <taxon>Craspedostauros</taxon>
    </lineage>
</organism>
<feature type="region of interest" description="Disordered" evidence="1">
    <location>
        <begin position="165"/>
        <end position="218"/>
    </location>
</feature>
<feature type="compositionally biased region" description="Basic residues" evidence="1">
    <location>
        <begin position="20"/>
        <end position="29"/>
    </location>
</feature>
<dbReference type="AlphaFoldDB" id="A0A7R9ZNA9"/>
<accession>A0A7R9ZNA9</accession>
<feature type="compositionally biased region" description="Polar residues" evidence="1">
    <location>
        <begin position="208"/>
        <end position="218"/>
    </location>
</feature>
<evidence type="ECO:0000313" key="2">
    <source>
        <dbReference type="EMBL" id="CAD8336455.1"/>
    </source>
</evidence>
<sequence length="218" mass="23445">MSMYVFVIDSGVGENSSKGRCSRQQKNTHKQINTAQNQQHNTRGSHCRQEHPTPPTTMSPNSASTRNEEELHSRSLSSLSTMFMNPMIDESNFVEITPRSRRKSANMNNAFSTSSSTTTAANNSLDTASVTSTTSSAMSSRDELVEGIMKSFQRKGYRVTAYEFKSPTRSPAPAPTPMSAPACVSTPSASDRLTGVPDLPLTPAAGDSSPSVDTATTL</sequence>
<name>A0A7R9ZNA9_9STRA</name>
<evidence type="ECO:0000256" key="1">
    <source>
        <dbReference type="SAM" id="MobiDB-lite"/>
    </source>
</evidence>
<proteinExistence type="predicted"/>
<reference evidence="2" key="1">
    <citation type="submission" date="2021-01" db="EMBL/GenBank/DDBJ databases">
        <authorList>
            <person name="Corre E."/>
            <person name="Pelletier E."/>
            <person name="Niang G."/>
            <person name="Scheremetjew M."/>
            <person name="Finn R."/>
            <person name="Kale V."/>
            <person name="Holt S."/>
            <person name="Cochrane G."/>
            <person name="Meng A."/>
            <person name="Brown T."/>
            <person name="Cohen L."/>
        </authorList>
    </citation>
    <scope>NUCLEOTIDE SEQUENCE</scope>
    <source>
        <strain evidence="2">CCMP3328</strain>
    </source>
</reference>
<feature type="compositionally biased region" description="Low complexity" evidence="1">
    <location>
        <begin position="105"/>
        <end position="121"/>
    </location>
</feature>
<gene>
    <name evidence="2" type="ORF">CAUS1442_LOCUS8583</name>
</gene>
<dbReference type="EMBL" id="HBEF01013709">
    <property type="protein sequence ID" value="CAD8336455.1"/>
    <property type="molecule type" value="Transcribed_RNA"/>
</dbReference>